<feature type="non-terminal residue" evidence="1">
    <location>
        <position position="1"/>
    </location>
</feature>
<evidence type="ECO:0000313" key="2">
    <source>
        <dbReference type="Proteomes" id="UP000789759"/>
    </source>
</evidence>
<accession>A0A9N9PE03</accession>
<dbReference type="AlphaFoldDB" id="A0A9N9PE03"/>
<proteinExistence type="predicted"/>
<protein>
    <submittedName>
        <fullName evidence="1">2575_t:CDS:1</fullName>
    </submittedName>
</protein>
<name>A0A9N9PE03_9GLOM</name>
<comment type="caution">
    <text evidence="1">The sequence shown here is derived from an EMBL/GenBank/DDBJ whole genome shotgun (WGS) entry which is preliminary data.</text>
</comment>
<gene>
    <name evidence="1" type="ORF">CPELLU_LOCUS21957</name>
</gene>
<reference evidence="1" key="1">
    <citation type="submission" date="2021-06" db="EMBL/GenBank/DDBJ databases">
        <authorList>
            <person name="Kallberg Y."/>
            <person name="Tangrot J."/>
            <person name="Rosling A."/>
        </authorList>
    </citation>
    <scope>NUCLEOTIDE SEQUENCE</scope>
    <source>
        <strain evidence="1">FL966</strain>
    </source>
</reference>
<dbReference type="OrthoDB" id="2414316at2759"/>
<sequence length="81" mass="9750">LITYSRYNIIEEWKAELALDKKTFESLVLIIEQNINNDNFYNEYKKLKKNLIEETLACNEALNARMQQPTWRLPKNRKLAF</sequence>
<feature type="non-terminal residue" evidence="1">
    <location>
        <position position="81"/>
    </location>
</feature>
<dbReference type="Proteomes" id="UP000789759">
    <property type="component" value="Unassembled WGS sequence"/>
</dbReference>
<keyword evidence="2" id="KW-1185">Reference proteome</keyword>
<organism evidence="1 2">
    <name type="scientific">Cetraspora pellucida</name>
    <dbReference type="NCBI Taxonomy" id="1433469"/>
    <lineage>
        <taxon>Eukaryota</taxon>
        <taxon>Fungi</taxon>
        <taxon>Fungi incertae sedis</taxon>
        <taxon>Mucoromycota</taxon>
        <taxon>Glomeromycotina</taxon>
        <taxon>Glomeromycetes</taxon>
        <taxon>Diversisporales</taxon>
        <taxon>Gigasporaceae</taxon>
        <taxon>Cetraspora</taxon>
    </lineage>
</organism>
<evidence type="ECO:0000313" key="1">
    <source>
        <dbReference type="EMBL" id="CAG8840020.1"/>
    </source>
</evidence>
<dbReference type="EMBL" id="CAJVQA010088958">
    <property type="protein sequence ID" value="CAG8840020.1"/>
    <property type="molecule type" value="Genomic_DNA"/>
</dbReference>